<dbReference type="Proteomes" id="UP001201812">
    <property type="component" value="Unassembled WGS sequence"/>
</dbReference>
<feature type="compositionally biased region" description="Polar residues" evidence="1">
    <location>
        <begin position="1"/>
        <end position="16"/>
    </location>
</feature>
<feature type="compositionally biased region" description="Basic and acidic residues" evidence="1">
    <location>
        <begin position="134"/>
        <end position="143"/>
    </location>
</feature>
<dbReference type="EMBL" id="JAKKPZ010000023">
    <property type="protein sequence ID" value="KAI1711072.1"/>
    <property type="molecule type" value="Genomic_DNA"/>
</dbReference>
<feature type="compositionally biased region" description="Polar residues" evidence="1">
    <location>
        <begin position="144"/>
        <end position="159"/>
    </location>
</feature>
<reference evidence="2" key="1">
    <citation type="submission" date="2022-01" db="EMBL/GenBank/DDBJ databases">
        <title>Genome Sequence Resource for Two Populations of Ditylenchus destructor, the Migratory Endoparasitic Phytonematode.</title>
        <authorList>
            <person name="Zhang H."/>
            <person name="Lin R."/>
            <person name="Xie B."/>
        </authorList>
    </citation>
    <scope>NUCLEOTIDE SEQUENCE</scope>
    <source>
        <strain evidence="2">BazhouSP</strain>
    </source>
</reference>
<evidence type="ECO:0000256" key="1">
    <source>
        <dbReference type="SAM" id="MobiDB-lite"/>
    </source>
</evidence>
<proteinExistence type="predicted"/>
<accession>A0AAD4R5H7</accession>
<feature type="compositionally biased region" description="Basic and acidic residues" evidence="1">
    <location>
        <begin position="185"/>
        <end position="194"/>
    </location>
</feature>
<feature type="compositionally biased region" description="Basic and acidic residues" evidence="1">
    <location>
        <begin position="17"/>
        <end position="29"/>
    </location>
</feature>
<sequence>MSESGNENQPVATGNSERQEGNVDEKCDNLPDIVTTTEKGGQGQQISLSTENQALAEKSAEDKLNGESADATTANESTSDNSDQTKTIEDVPTTNADEATTEKSEEKVVPAETEKHESSSENTLQERNTPIDSKQADKQDEPQKSQQQAQVEVSANEPENVTKEAIPSDEQTQKVEKPAGNSDEAAIKTENTDEKESEAEDREYDGKEGDKSEDFDEEVISLLAST</sequence>
<feature type="compositionally biased region" description="Polar residues" evidence="1">
    <location>
        <begin position="70"/>
        <end position="85"/>
    </location>
</feature>
<keyword evidence="3" id="KW-1185">Reference proteome</keyword>
<dbReference type="AlphaFoldDB" id="A0AAD4R5H7"/>
<name>A0AAD4R5H7_9BILA</name>
<protein>
    <submittedName>
        <fullName evidence="2">Uncharacterized protein</fullName>
    </submittedName>
</protein>
<evidence type="ECO:0000313" key="3">
    <source>
        <dbReference type="Proteomes" id="UP001201812"/>
    </source>
</evidence>
<feature type="compositionally biased region" description="Polar residues" evidence="1">
    <location>
        <begin position="34"/>
        <end position="53"/>
    </location>
</feature>
<evidence type="ECO:0000313" key="2">
    <source>
        <dbReference type="EMBL" id="KAI1711072.1"/>
    </source>
</evidence>
<organism evidence="2 3">
    <name type="scientific">Ditylenchus destructor</name>
    <dbReference type="NCBI Taxonomy" id="166010"/>
    <lineage>
        <taxon>Eukaryota</taxon>
        <taxon>Metazoa</taxon>
        <taxon>Ecdysozoa</taxon>
        <taxon>Nematoda</taxon>
        <taxon>Chromadorea</taxon>
        <taxon>Rhabditida</taxon>
        <taxon>Tylenchina</taxon>
        <taxon>Tylenchomorpha</taxon>
        <taxon>Sphaerularioidea</taxon>
        <taxon>Anguinidae</taxon>
        <taxon>Anguininae</taxon>
        <taxon>Ditylenchus</taxon>
    </lineage>
</organism>
<comment type="caution">
    <text evidence="2">The sequence shown here is derived from an EMBL/GenBank/DDBJ whole genome shotgun (WGS) entry which is preliminary data.</text>
</comment>
<feature type="region of interest" description="Disordered" evidence="1">
    <location>
        <begin position="1"/>
        <end position="226"/>
    </location>
</feature>
<feature type="compositionally biased region" description="Polar residues" evidence="1">
    <location>
        <begin position="120"/>
        <end position="132"/>
    </location>
</feature>
<gene>
    <name evidence="2" type="ORF">DdX_10318</name>
</gene>
<feature type="compositionally biased region" description="Basic and acidic residues" evidence="1">
    <location>
        <begin position="100"/>
        <end position="119"/>
    </location>
</feature>